<proteinExistence type="predicted"/>
<dbReference type="Proteomes" id="UP000030645">
    <property type="component" value="Unassembled WGS sequence"/>
</dbReference>
<feature type="region of interest" description="Disordered" evidence="1">
    <location>
        <begin position="1"/>
        <end position="20"/>
    </location>
</feature>
<organism evidence="2 3">
    <name type="scientific">Morus notabilis</name>
    <dbReference type="NCBI Taxonomy" id="981085"/>
    <lineage>
        <taxon>Eukaryota</taxon>
        <taxon>Viridiplantae</taxon>
        <taxon>Streptophyta</taxon>
        <taxon>Embryophyta</taxon>
        <taxon>Tracheophyta</taxon>
        <taxon>Spermatophyta</taxon>
        <taxon>Magnoliopsida</taxon>
        <taxon>eudicotyledons</taxon>
        <taxon>Gunneridae</taxon>
        <taxon>Pentapetalae</taxon>
        <taxon>rosids</taxon>
        <taxon>fabids</taxon>
        <taxon>Rosales</taxon>
        <taxon>Moraceae</taxon>
        <taxon>Moreae</taxon>
        <taxon>Morus</taxon>
    </lineage>
</organism>
<keyword evidence="3" id="KW-1185">Reference proteome</keyword>
<protein>
    <submittedName>
        <fullName evidence="2">Uncharacterized protein</fullName>
    </submittedName>
</protein>
<dbReference type="AlphaFoldDB" id="W9QL37"/>
<evidence type="ECO:0000256" key="1">
    <source>
        <dbReference type="SAM" id="MobiDB-lite"/>
    </source>
</evidence>
<accession>W9QL37</accession>
<sequence length="85" mass="9449">MTEVNIGVDGHDEEAEVGEGKLDVHGGRHLADAALAGGYEDHAWGFSGQLWLPIPLEDGPYDQGFWGRESWFLGVWNWKLVEGRN</sequence>
<evidence type="ECO:0000313" key="2">
    <source>
        <dbReference type="EMBL" id="EXB40025.1"/>
    </source>
</evidence>
<name>W9QL37_9ROSA</name>
<dbReference type="EMBL" id="KE343744">
    <property type="protein sequence ID" value="EXB40025.1"/>
    <property type="molecule type" value="Genomic_DNA"/>
</dbReference>
<gene>
    <name evidence="2" type="ORF">L484_002040</name>
</gene>
<evidence type="ECO:0000313" key="3">
    <source>
        <dbReference type="Proteomes" id="UP000030645"/>
    </source>
</evidence>
<reference evidence="3" key="1">
    <citation type="submission" date="2013-01" db="EMBL/GenBank/DDBJ databases">
        <title>Draft Genome Sequence of a Mulberry Tree, Morus notabilis C.K. Schneid.</title>
        <authorList>
            <person name="He N."/>
            <person name="Zhao S."/>
        </authorList>
    </citation>
    <scope>NUCLEOTIDE SEQUENCE</scope>
</reference>